<feature type="transmembrane region" description="Helical" evidence="1">
    <location>
        <begin position="175"/>
        <end position="196"/>
    </location>
</feature>
<evidence type="ECO:0000313" key="3">
    <source>
        <dbReference type="Proteomes" id="UP001430796"/>
    </source>
</evidence>
<feature type="transmembrane region" description="Helical" evidence="1">
    <location>
        <begin position="147"/>
        <end position="166"/>
    </location>
</feature>
<comment type="caution">
    <text evidence="2">The sequence shown here is derived from an EMBL/GenBank/DDBJ whole genome shotgun (WGS) entry which is preliminary data.</text>
</comment>
<gene>
    <name evidence="2" type="ORF">L3V18_14280</name>
</gene>
<reference evidence="3" key="1">
    <citation type="submission" date="2022-01" db="EMBL/GenBank/DDBJ databases">
        <title>Lysobacter chinensis sp. nov., a bacterium isolated from cow dung compost.</title>
        <authorList>
            <person name="Zhou L.Y."/>
        </authorList>
    </citation>
    <scope>NUCLEOTIDE SEQUENCE [LARGE SCALE GENOMIC DNA]</scope>
    <source>
        <strain evidence="3">TLK-CK17</strain>
    </source>
</reference>
<reference evidence="2 3" key="2">
    <citation type="submission" date="2022-01" db="EMBL/GenBank/DDBJ databases">
        <title>Lysobacter chinensis sp. nov., a bacterium isolated from cow dung compost.</title>
        <authorList>
            <person name="Liu Y."/>
        </authorList>
    </citation>
    <scope>NUCLEOTIDE SEQUENCE [LARGE SCALE GENOMIC DNA]</scope>
    <source>
        <strain evidence="2 3">TLK-CK17</strain>
    </source>
</reference>
<dbReference type="EMBL" id="JAKJPO010000009">
    <property type="protein sequence ID" value="MCF7222942.1"/>
    <property type="molecule type" value="Genomic_DNA"/>
</dbReference>
<reference evidence="2 3" key="3">
    <citation type="submission" date="2022-01" db="EMBL/GenBank/DDBJ databases">
        <authorList>
            <person name="Zhou L.Y."/>
        </authorList>
    </citation>
    <scope>NUCLEOTIDE SEQUENCE [LARGE SCALE GENOMIC DNA]</scope>
    <source>
        <strain evidence="2 3">TLK-CK17</strain>
    </source>
</reference>
<proteinExistence type="predicted"/>
<organism evidence="2 3">
    <name type="scientific">Marilutibacter chinensis</name>
    <dbReference type="NCBI Taxonomy" id="2912247"/>
    <lineage>
        <taxon>Bacteria</taxon>
        <taxon>Pseudomonadati</taxon>
        <taxon>Pseudomonadota</taxon>
        <taxon>Gammaproteobacteria</taxon>
        <taxon>Lysobacterales</taxon>
        <taxon>Lysobacteraceae</taxon>
        <taxon>Marilutibacter</taxon>
    </lineage>
</organism>
<accession>A0ABS9HX61</accession>
<keyword evidence="3" id="KW-1185">Reference proteome</keyword>
<keyword evidence="1" id="KW-0472">Membrane</keyword>
<keyword evidence="1" id="KW-0812">Transmembrane</keyword>
<sequence length="255" mass="27719">MRTLILCIALSGVVVFGGAFAISFLNPVLVERLAREVVRMEVEKRVGERLDSLSNARLVGLAQQALRRTDEQIADRTRQIRDGIPRAVAAVVADMLDADCECRKRMVAIAESSANLQLSSLGHARDRLTRFIEVTYTHVTSSLMREFKILTAANAVVFLLLAGVAFQRGRAAPQLLLPAAVLIGAATLTAGLYLFGQNWLHTIVFSDYVGLAYFAYLAVALGLLSDVAFNRARLCTWVLNQTASAVGSALHFAPC</sequence>
<evidence type="ECO:0000256" key="1">
    <source>
        <dbReference type="SAM" id="Phobius"/>
    </source>
</evidence>
<protein>
    <submittedName>
        <fullName evidence="2">Uncharacterized protein</fullName>
    </submittedName>
</protein>
<name>A0ABS9HX61_9GAMM</name>
<dbReference type="Proteomes" id="UP001430796">
    <property type="component" value="Unassembled WGS sequence"/>
</dbReference>
<dbReference type="RefSeq" id="WP_237055944.1">
    <property type="nucleotide sequence ID" value="NZ_JAKJPO010000009.1"/>
</dbReference>
<evidence type="ECO:0000313" key="2">
    <source>
        <dbReference type="EMBL" id="MCF7222942.1"/>
    </source>
</evidence>
<keyword evidence="1" id="KW-1133">Transmembrane helix</keyword>
<feature type="transmembrane region" description="Helical" evidence="1">
    <location>
        <begin position="208"/>
        <end position="229"/>
    </location>
</feature>